<protein>
    <recommendedName>
        <fullName evidence="2">CCHC-type domain-containing protein</fullName>
    </recommendedName>
</protein>
<organism evidence="3 4">
    <name type="scientific">Molorchus minor</name>
    <dbReference type="NCBI Taxonomy" id="1323400"/>
    <lineage>
        <taxon>Eukaryota</taxon>
        <taxon>Metazoa</taxon>
        <taxon>Ecdysozoa</taxon>
        <taxon>Arthropoda</taxon>
        <taxon>Hexapoda</taxon>
        <taxon>Insecta</taxon>
        <taxon>Pterygota</taxon>
        <taxon>Neoptera</taxon>
        <taxon>Endopterygota</taxon>
        <taxon>Coleoptera</taxon>
        <taxon>Polyphaga</taxon>
        <taxon>Cucujiformia</taxon>
        <taxon>Chrysomeloidea</taxon>
        <taxon>Cerambycidae</taxon>
        <taxon>Lamiinae</taxon>
        <taxon>Monochamini</taxon>
        <taxon>Molorchus</taxon>
    </lineage>
</organism>
<comment type="caution">
    <text evidence="3">The sequence shown here is derived from an EMBL/GenBank/DDBJ whole genome shotgun (WGS) entry which is preliminary data.</text>
</comment>
<sequence length="350" mass="40091">MVYLESSNPENKVGKQGHLKLAKEIFDLKLKNIKKISTKGINRIGIELVDRKSANDLVSNTILKNKGYTIFIPYNQVTCKGIIRNVDTAFNTEQILAACQAKQKILEIRRLNRKSQENGEVTYIPTGTILITFAGTTLPREVSIYYLSFKVTPYVAPVTQCFSCLLFGHTSTQCRGKAKCLNCGDTDHSIGPDREYPCQTQCFYCNSAEHRGNSKNCPEFARQKQIKELMTYENLSYYDASALCHKTYKNAGTKDTNKTSYLHLRSAEFPPLPTNDEITSINIRQRRHIANENNQKTKRTYEQVVSDNNKKKNYTEKQSRIRQRHTQQPVILPQLQTNKTNKYLFPTNPQ</sequence>
<dbReference type="SUPFAM" id="SSF57756">
    <property type="entry name" value="Retrovirus zinc finger-like domains"/>
    <property type="match status" value="1"/>
</dbReference>
<dbReference type="Proteomes" id="UP001162164">
    <property type="component" value="Unassembled WGS sequence"/>
</dbReference>
<evidence type="ECO:0000256" key="1">
    <source>
        <dbReference type="SAM" id="MobiDB-lite"/>
    </source>
</evidence>
<proteinExistence type="predicted"/>
<feature type="compositionally biased region" description="Basic and acidic residues" evidence="1">
    <location>
        <begin position="308"/>
        <end position="319"/>
    </location>
</feature>
<dbReference type="EMBL" id="JAPWTJ010001165">
    <property type="protein sequence ID" value="KAJ8973459.1"/>
    <property type="molecule type" value="Genomic_DNA"/>
</dbReference>
<dbReference type="InterPro" id="IPR036875">
    <property type="entry name" value="Znf_CCHC_sf"/>
</dbReference>
<feature type="region of interest" description="Disordered" evidence="1">
    <location>
        <begin position="289"/>
        <end position="328"/>
    </location>
</feature>
<dbReference type="InterPro" id="IPR001878">
    <property type="entry name" value="Znf_CCHC"/>
</dbReference>
<keyword evidence="4" id="KW-1185">Reference proteome</keyword>
<evidence type="ECO:0000313" key="3">
    <source>
        <dbReference type="EMBL" id="KAJ8973459.1"/>
    </source>
</evidence>
<accession>A0ABQ9J5Q4</accession>
<evidence type="ECO:0000259" key="2">
    <source>
        <dbReference type="SMART" id="SM00343"/>
    </source>
</evidence>
<feature type="domain" description="CCHC-type" evidence="2">
    <location>
        <begin position="160"/>
        <end position="176"/>
    </location>
</feature>
<reference evidence="3" key="1">
    <citation type="journal article" date="2023" name="Insect Mol. Biol.">
        <title>Genome sequencing provides insights into the evolution of gene families encoding plant cell wall-degrading enzymes in longhorned beetles.</title>
        <authorList>
            <person name="Shin N.R."/>
            <person name="Okamura Y."/>
            <person name="Kirsch R."/>
            <person name="Pauchet Y."/>
        </authorList>
    </citation>
    <scope>NUCLEOTIDE SEQUENCE</scope>
    <source>
        <strain evidence="3">MMC_N1</strain>
    </source>
</reference>
<name>A0ABQ9J5Q4_9CUCU</name>
<feature type="domain" description="CCHC-type" evidence="2">
    <location>
        <begin position="201"/>
        <end position="219"/>
    </location>
</feature>
<gene>
    <name evidence="3" type="ORF">NQ317_013453</name>
</gene>
<dbReference type="SMART" id="SM00343">
    <property type="entry name" value="ZnF_C2HC"/>
    <property type="match status" value="2"/>
</dbReference>
<evidence type="ECO:0000313" key="4">
    <source>
        <dbReference type="Proteomes" id="UP001162164"/>
    </source>
</evidence>